<feature type="coiled-coil region" evidence="1">
    <location>
        <begin position="1329"/>
        <end position="1457"/>
    </location>
</feature>
<evidence type="ECO:0000256" key="2">
    <source>
        <dbReference type="SAM" id="MobiDB-lite"/>
    </source>
</evidence>
<proteinExistence type="predicted"/>
<evidence type="ECO:0000256" key="1">
    <source>
        <dbReference type="SAM" id="Coils"/>
    </source>
</evidence>
<dbReference type="PANTHER" id="PTHR43939">
    <property type="entry name" value="COILED-COIL DOMAIN-CONTAINING PROTEIN 158"/>
    <property type="match status" value="1"/>
</dbReference>
<protein>
    <submittedName>
        <fullName evidence="3">Uncharacterized protein</fullName>
    </submittedName>
</protein>
<accession>A0A7J8WPQ0</accession>
<feature type="region of interest" description="Disordered" evidence="2">
    <location>
        <begin position="1"/>
        <end position="20"/>
    </location>
</feature>
<comment type="caution">
    <text evidence="3">The sequence shown here is derived from an EMBL/GenBank/DDBJ whole genome shotgun (WGS) entry which is preliminary data.</text>
</comment>
<dbReference type="Proteomes" id="UP000593577">
    <property type="component" value="Unassembled WGS sequence"/>
</dbReference>
<feature type="coiled-coil region" evidence="1">
    <location>
        <begin position="659"/>
        <end position="742"/>
    </location>
</feature>
<name>A0A7J8WPQ0_GOSAI</name>
<dbReference type="EMBL" id="JABFAA010000002">
    <property type="protein sequence ID" value="MBA0676986.1"/>
    <property type="molecule type" value="Genomic_DNA"/>
</dbReference>
<feature type="coiled-coil region" evidence="1">
    <location>
        <begin position="522"/>
        <end position="556"/>
    </location>
</feature>
<dbReference type="Gene3D" id="1.10.287.1490">
    <property type="match status" value="1"/>
</dbReference>
<dbReference type="PANTHER" id="PTHR43939:SF68">
    <property type="entry name" value="CENTROSOMAL PROTEIN OF 290 KDA-LIKE"/>
    <property type="match status" value="1"/>
</dbReference>
<feature type="coiled-coil region" evidence="1">
    <location>
        <begin position="1188"/>
        <end position="1241"/>
    </location>
</feature>
<sequence>MSEFHDLENSGTVDNRPIYPQSSTNQVQLKSQVELSHVNSREDLFVDAPDELNNDNKEGGMPAVSPNVAVLEGKRNAVARLFDETDNNDSNHFVNEMEHLRALLEQAVDEKERLEEEMEVLSREIHMKDQEIERLNARDISSVAEAGKEVFAKKNRQYEVTMERILAALASVVNQGDVMGYSSGEQVDLVEKSMLALIEKYNQFLFEVNQLRQCLTKAEYDFGVQEFGTLFVAVRDELFELRRKEAQLVEKIGLLEDENRKFVEQVENEKVTVNTLNSELGKTKAECEEEKMKCANTKEKLNLAVIKGKSLVQQRDALKQSLADKASELDKCLAELQGKTSALEAAESHNDELVKSENLVASLQELLSQKTLIVETFEHILSHLDVPEELQSVDIVGRARWLANERNELKGASLDFCRLKDSICAIDLPENVSFSDLGSRLAWLKESFYRAKDDINMLQNEMSRTKEAASDEIDKLSALRSAVQQEKDYIMEELDHLRIKNDEIVAKAEQISLDKDHLSDSLAAELTEKDKIQKELDDLTNKYENIVGKVHQLSSEKDQMFQLLVEGSGKVMGDQEVIEETSSNLPVLIDRCLEKLKEQTSSSVETPFVDAELFEKYQSLLYVRDLEFMLCKEILEEDMLVWSHLNDLSNQFRVTSQELFSLKEEKDVLQKDLERSEEKAGLVREKLTMAVKKGKGLVQDRDNLKILLEEKKSEIEKLRLEIQQEESRVAECRDQINTLSADLERVPKLESNLVAMKEERDQLEKFLTESNSILQRVVESIDRIVIPVDSEFLEPVEKLDLLAGYIDDCRTANTQTEQELMEVKEESSNLAGKLAQAQETMKLLEDALAVVKNDLSQLAEEKKEMEFDKKNIEIELQKTIEEARLLEEACDARKSLEEALSQAENKTSVLITEKEDVQRNKAASDMEVEKMREEIAIQTSRLAEAYNTITTLENALSLAEKTVASLTEQNNNAQVEITNLDNELKKLKNETDTHTSQLKDAGITIKSLDNALAKAENDFSALLGEKRTADQEVSTPNSKLNLCMEELAGSSVNLASRSMELIGHLNNLQMLAKDQSLLSTMRQCFDRNTERLKDMDLTIKNVREYLFDKDLKLQQGYPFSEDIASLLRQFSDDIDNTLNIEMENDEANAINAVDVSLCFRRVTEGFQMRNKILADRFEGFSSFLYESIATLLKKLQAIEDEVKSMIKHKESFKQEYVQKELDDLTSKYEKVVEKVHQLSLEKDQMVQLLVEGSGIVISEQEGTEEASSNLPGLIYRCLEKIKERSASLETPFVDEDHFENFQSLLYVRGLELMLCEEILEEDMLVRSQLNDLSNQFKVTSQELFALKEEKDVLQKGLEQSEEKSGLLKEKSSMAVKKGKGLVQDREKLKVLMEEKMSEIEKLRLELQQEESRVAECREQISSLSADLDRIPKLESKLASMKEEKDQLEKLLFESNRRLHTVVESINCIVIPVDSAFLEPVQKLNLLSEYIYDCQTAKKQTEQELREVKEEASILAGKLAEARATMKLLEDALNTVKNDLAQLAGEKNEMETGKRNIEIELQKTIEQRDESQSRVFKLESDVEGLEGSCREMRLKIEDYQAKEDRWKEKEAELLSSYNSLLMKVKEAEEPLLSASQLRTLMEMLSGIEIPPVESEDLEPHISADVKKLFSVIGSFTDLQNRINLLSNEKEGLQSTLSRQNFEIQHLKGEIETHVRNKPDLEHMKMELSEVTFGLEKIIVVLGGKEFIGGQNSVGMKVLLPVLEKQVNAFLLEAKTSKSKAEELGTKLAGSQKVVNELSTKVKLLEDSIQDRTVPPEVVQERSIFEAPSASTGSEISEIEDLGSFGKNPISSAPLAAHVRTMRKGSTDHLALNIDSEADRLINSKETDKQKCRSFNSLNTSGLIPKQGKLIADRVDGIWVSGGQVLSSRPRARLGLIAYCLLLHIWLLGTVL</sequence>
<keyword evidence="1" id="KW-0175">Coiled coil</keyword>
<gene>
    <name evidence="3" type="ORF">Goari_018416</name>
</gene>
<evidence type="ECO:0000313" key="4">
    <source>
        <dbReference type="Proteomes" id="UP000593577"/>
    </source>
</evidence>
<keyword evidence="4" id="KW-1185">Reference proteome</keyword>
<organism evidence="3 4">
    <name type="scientific">Gossypium aridum</name>
    <name type="common">American cotton</name>
    <name type="synonym">Erioxylum aridum</name>
    <dbReference type="NCBI Taxonomy" id="34290"/>
    <lineage>
        <taxon>Eukaryota</taxon>
        <taxon>Viridiplantae</taxon>
        <taxon>Streptophyta</taxon>
        <taxon>Embryophyta</taxon>
        <taxon>Tracheophyta</taxon>
        <taxon>Spermatophyta</taxon>
        <taxon>Magnoliopsida</taxon>
        <taxon>eudicotyledons</taxon>
        <taxon>Gunneridae</taxon>
        <taxon>Pentapetalae</taxon>
        <taxon>rosids</taxon>
        <taxon>malvids</taxon>
        <taxon>Malvales</taxon>
        <taxon>Malvaceae</taxon>
        <taxon>Malvoideae</taxon>
        <taxon>Gossypium</taxon>
    </lineage>
</organism>
<feature type="coiled-coil region" evidence="1">
    <location>
        <begin position="1490"/>
        <end position="1608"/>
    </location>
</feature>
<feature type="coiled-coil region" evidence="1">
    <location>
        <begin position="94"/>
        <end position="138"/>
    </location>
</feature>
<dbReference type="SUPFAM" id="SSF57997">
    <property type="entry name" value="Tropomyosin"/>
    <property type="match status" value="1"/>
</dbReference>
<evidence type="ECO:0000313" key="3">
    <source>
        <dbReference type="EMBL" id="MBA0676986.1"/>
    </source>
</evidence>
<feature type="coiled-coil region" evidence="1">
    <location>
        <begin position="806"/>
        <end position="1032"/>
    </location>
</feature>
<reference evidence="3 4" key="1">
    <citation type="journal article" date="2019" name="Genome Biol. Evol.">
        <title>Insights into the evolution of the New World diploid cottons (Gossypium, subgenus Houzingenia) based on genome sequencing.</title>
        <authorList>
            <person name="Grover C.E."/>
            <person name="Arick M.A. 2nd"/>
            <person name="Thrash A."/>
            <person name="Conover J.L."/>
            <person name="Sanders W.S."/>
            <person name="Peterson D.G."/>
            <person name="Frelichowski J.E."/>
            <person name="Scheffler J.A."/>
            <person name="Scheffler B.E."/>
            <person name="Wendel J.F."/>
        </authorList>
    </citation>
    <scope>NUCLEOTIDE SEQUENCE [LARGE SCALE GENOMIC DNA]</scope>
    <source>
        <strain evidence="3">185</strain>
        <tissue evidence="3">Leaf</tissue>
    </source>
</reference>